<accession>A0ABD2NDF3</accession>
<dbReference type="Proteomes" id="UP001516400">
    <property type="component" value="Unassembled WGS sequence"/>
</dbReference>
<feature type="region of interest" description="Disordered" evidence="8">
    <location>
        <begin position="521"/>
        <end position="599"/>
    </location>
</feature>
<keyword evidence="12" id="KW-1185">Reference proteome</keyword>
<dbReference type="GO" id="GO:0008236">
    <property type="term" value="F:serine-type peptidase activity"/>
    <property type="evidence" value="ECO:0007669"/>
    <property type="project" value="UniProtKB-KW"/>
</dbReference>
<dbReference type="InterPro" id="IPR009003">
    <property type="entry name" value="Peptidase_S1_PA"/>
</dbReference>
<dbReference type="PROSITE" id="PS00134">
    <property type="entry name" value="TRYPSIN_HIS"/>
    <property type="match status" value="1"/>
</dbReference>
<dbReference type="PROSITE" id="PS01209">
    <property type="entry name" value="LDLRA_1"/>
    <property type="match status" value="3"/>
</dbReference>
<feature type="compositionally biased region" description="Polar residues" evidence="8">
    <location>
        <begin position="557"/>
        <end position="584"/>
    </location>
</feature>
<feature type="disulfide bond" evidence="5">
    <location>
        <begin position="1293"/>
        <end position="1308"/>
    </location>
</feature>
<gene>
    <name evidence="11" type="ORF">HHI36_011809</name>
</gene>
<keyword evidence="3 7" id="KW-0720">Serine protease</keyword>
<keyword evidence="1 7" id="KW-0645">Protease</keyword>
<evidence type="ECO:0000259" key="9">
    <source>
        <dbReference type="PROSITE" id="PS50240"/>
    </source>
</evidence>
<evidence type="ECO:0000256" key="4">
    <source>
        <dbReference type="ARBA" id="ARBA00023157"/>
    </source>
</evidence>
<keyword evidence="2 7" id="KW-0378">Hydrolase</keyword>
<evidence type="ECO:0000256" key="3">
    <source>
        <dbReference type="ARBA" id="ARBA00022825"/>
    </source>
</evidence>
<dbReference type="SUPFAM" id="SSF57424">
    <property type="entry name" value="LDL receptor-like module"/>
    <property type="match status" value="7"/>
</dbReference>
<proteinExistence type="predicted"/>
<dbReference type="InterPro" id="IPR033116">
    <property type="entry name" value="TRYPSIN_SER"/>
</dbReference>
<dbReference type="InterPro" id="IPR018114">
    <property type="entry name" value="TRYPSIN_HIS"/>
</dbReference>
<dbReference type="PRINTS" id="PR00261">
    <property type="entry name" value="LDLRECEPTOR"/>
</dbReference>
<dbReference type="Pfam" id="PF00089">
    <property type="entry name" value="Trypsin"/>
    <property type="match status" value="1"/>
</dbReference>
<feature type="disulfide bond" evidence="5">
    <location>
        <begin position="1478"/>
        <end position="1493"/>
    </location>
</feature>
<protein>
    <recommendedName>
        <fullName evidence="13">Serine protease nudel</fullName>
    </recommendedName>
</protein>
<dbReference type="PROSITE" id="PS50287">
    <property type="entry name" value="SRCR_2"/>
    <property type="match status" value="1"/>
</dbReference>
<dbReference type="Gene3D" id="2.40.10.10">
    <property type="entry name" value="Trypsin-like serine proteases"/>
    <property type="match status" value="2"/>
</dbReference>
<evidence type="ECO:0000256" key="6">
    <source>
        <dbReference type="PROSITE-ProRule" id="PRU00196"/>
    </source>
</evidence>
<comment type="caution">
    <text evidence="11">The sequence shown here is derived from an EMBL/GenBank/DDBJ whole genome shotgun (WGS) entry which is preliminary data.</text>
</comment>
<evidence type="ECO:0000256" key="8">
    <source>
        <dbReference type="SAM" id="MobiDB-lite"/>
    </source>
</evidence>
<evidence type="ECO:0000313" key="12">
    <source>
        <dbReference type="Proteomes" id="UP001516400"/>
    </source>
</evidence>
<dbReference type="FunFam" id="2.40.10.10:FF:000003">
    <property type="entry name" value="Transmembrane serine protease 3"/>
    <property type="match status" value="1"/>
</dbReference>
<dbReference type="InterPro" id="IPR043504">
    <property type="entry name" value="Peptidase_S1_PA_chymotrypsin"/>
</dbReference>
<dbReference type="PANTHER" id="PTHR24258">
    <property type="entry name" value="SERINE PROTEASE-RELATED"/>
    <property type="match status" value="1"/>
</dbReference>
<feature type="disulfide bond" evidence="5">
    <location>
        <begin position="1887"/>
        <end position="1905"/>
    </location>
</feature>
<feature type="disulfide bond" evidence="5">
    <location>
        <begin position="778"/>
        <end position="793"/>
    </location>
</feature>
<feature type="domain" description="Peptidase S1" evidence="9">
    <location>
        <begin position="1026"/>
        <end position="1262"/>
    </location>
</feature>
<dbReference type="SMART" id="SM00020">
    <property type="entry name" value="Tryp_SPc"/>
    <property type="match status" value="1"/>
</dbReference>
<feature type="disulfide bond" evidence="5">
    <location>
        <begin position="1969"/>
        <end position="1984"/>
    </location>
</feature>
<name>A0ABD2NDF3_9CUCU</name>
<dbReference type="GO" id="GO:0006508">
    <property type="term" value="P:proteolysis"/>
    <property type="evidence" value="ECO:0007669"/>
    <property type="project" value="UniProtKB-KW"/>
</dbReference>
<dbReference type="SUPFAM" id="SSF50494">
    <property type="entry name" value="Trypsin-like serine proteases"/>
    <property type="match status" value="2"/>
</dbReference>
<comment type="caution">
    <text evidence="6">Lacks conserved residue(s) required for the propagation of feature annotation.</text>
</comment>
<keyword evidence="4 5" id="KW-1015">Disulfide bond</keyword>
<dbReference type="Pfam" id="PF00057">
    <property type="entry name" value="Ldl_recept_a"/>
    <property type="match status" value="3"/>
</dbReference>
<evidence type="ECO:0000256" key="2">
    <source>
        <dbReference type="ARBA" id="ARBA00022801"/>
    </source>
</evidence>
<feature type="region of interest" description="Disordered" evidence="8">
    <location>
        <begin position="389"/>
        <end position="427"/>
    </location>
</feature>
<evidence type="ECO:0000256" key="5">
    <source>
        <dbReference type="PROSITE-ProRule" id="PRU00124"/>
    </source>
</evidence>
<feature type="domain" description="Peptidase S1" evidence="9">
    <location>
        <begin position="1623"/>
        <end position="1867"/>
    </location>
</feature>
<dbReference type="Gene3D" id="4.10.400.10">
    <property type="entry name" value="Low-density Lipoprotein Receptor"/>
    <property type="match status" value="8"/>
</dbReference>
<evidence type="ECO:0000313" key="11">
    <source>
        <dbReference type="EMBL" id="KAL3276424.1"/>
    </source>
</evidence>
<evidence type="ECO:0000256" key="1">
    <source>
        <dbReference type="ARBA" id="ARBA00022670"/>
    </source>
</evidence>
<sequence length="2096" mass="238253">MLISVESQTCPLDFDKEYENHLTDCEKTQLFKDCCHIQLRSRLPEINEVCSAMETIDLLDEYLQLFQRRIKRENEMVYNENNNNIEIKEITNKKIIFYLKGFEGYLRREVPELWNWIEEFLEDNRENQLQLIGDKIDLHFSENIEKSDLKQLHHGSLSSNDENRVSTSAIFDEISSTQNSMNTRSLFEQLYPDEMFQETTTNPPSDPVNQYREILFNYDQHPTTVNNFDSKFEYIPNNEKPYKSKRDLQGSEYSQNVFPQKYYAKDIAQYPNPGNNYNEYINTQNEDYGSHHPDIINDSVFVGNPVILQSGNIEYGTPYPMPFEGYHRLRNEENDEDVEQEIRLPIYTDERNFHRQTWREFNNFHLPQDYSEAQNIQRYPVVTEAYDIHKPPQKNPTPKEDRNEPTQFMKDSSHPPIVHHSDHNSLDSRTHEENFQKVAMNENLTSQPYKSFEENNIDSNLPTTSEVASTMILTVSTEMVDTTDSIQSIDDIHADNSSVRVDFENTKIVLSKVDSSINLENEKQHLKSDNQNSPRNKDQKFGNSSSNEIENSEDTNARMSPESNSDKTTTNNKFRDSGQQNDFNVKSKGNPFPTLTDDIQSNQNAIANPCFYAVSSTLGSPYRYAVPYGNPQVLNVLPPSNMPKSSPVYVINPSVISYVPPSPVISHYGQINQHYNPYGYVNTVTGTTSQNSVNGPIQIAGTNGQYYLCNPIPLPNSNHIANIPGVEIRTSHNNLQEIMDKLEAEKKASNRSRAALNCPMGEQGCLDGSKCLSLRLVCDNEVHCEDGSDEMFCSCRDRIGEIRLCDGYFDCPNGEDEQGCFGCSEDEISCDDWSRFRKGTCIPINQRCDGIRQCEVTGKDEDDCSILTDHIGEKNPMKVSNSAGFLLRNFKGSWYPTCFGSELWAMDVCKSEAGPSAIAPKSHLVLTTEKYEGDFLNILPNQEISLVNTCVQDRAAFVECPPLFCGLRMTIKNPYRSQEVDTSVEDIVNHLTREHSLYQNSLARNTNEDSLNATKSEDPILGDQRVVGGKPSQPAAWPWVVSIYKNGIFHCGGVIINDLWIVTAAHCIDKYWQFYYEVQAGILRRFSYSPMEQTRWVVAAIAHDNYDKTNLKNDIALMRLNSPVRYNRYVRPICLPSETTAGRDFLQGPPPGTICSTVGWGATVEHGTDPDHMREVEVPILKSCKHREDREGHEICAGLFEGGKDACQGDSGGPFMCQNPNNPIQWYLAGIVSHGEGCARPNEPGVYTRVSQYIGWIADNIRDGNFFPRSPLRRCPGYVCKGINKCIPKKRRCDKIVDCLLGDDEINCENTFHNIFKLSRARTKTMLSRASGYASHISEGMENTSEIVGAVVINADHEDMQVTTENVDETKDTKVIYKYDRREYFNNNSADLNIFRCNKLLQVVPIEKRCNKIVDCEDGTDEENCQCVDYLKLKHQFAICDGTVDCADGTDEKFCYSCRKEEFQCRWSLMCVSMDLRCNGKADCTKGEDEWDCIALTNGKILVLDNDLRPTLNGNGIITVNHFGTWKPYCLSNDTKSDAEVATNVCNYLGFEEYTGFQKLTIENRSLSVAWFNSELPKTSLNISAAKCSGLYLGCSNITLNNDAFQLSSRNIEFDSDVLYDAPWNAAIFAGGIYKCMGVILNVQWVMTSSNCLRNESLYNFIFLAVSLGKGNRNLDVPSPHEKDVRVMKSIRVNETNIILLKLEHPVSFNRYIQPTHLGARINRRRDEKCIAIGLENGNTRFVFLKSNNTCPIGRRCFTPLQKLNCTTPNSWIGVITCNSGNGWYPASIFETKEGLCNFKNSTNFTSVTYWKREIKDLLNDNSINVKPFGCNGFLCNLGNCIEKQQICDGIPQCKNGEDEDSSMCEGRNYSCHLSGSCVCPRDHLTCANGRCVHKEKFCDRNNDCEDFSDEPDRCNCRAYLQVTHPERICDGKINCNDRSDEDPRLCPCKLTDVKCRKSAFCVPNDMICDGFEDCPEGDDEMNCYSLISNNSDPRIGEVFTRTAGQLMNSCFVESPSLFELDDMCKQFNFTSCIGHHLEPYKNEADIMVPVLESFSVVWIRRDRKSPLLYQMRTGNDPYISLRKQGKCNRLHVECM</sequence>
<dbReference type="InterPro" id="IPR002172">
    <property type="entry name" value="LDrepeatLR_classA_rpt"/>
</dbReference>
<dbReference type="PROSITE" id="PS50240">
    <property type="entry name" value="TRYPSIN_DOM"/>
    <property type="match status" value="2"/>
</dbReference>
<dbReference type="EMBL" id="JABFTP020000103">
    <property type="protein sequence ID" value="KAL3276424.1"/>
    <property type="molecule type" value="Genomic_DNA"/>
</dbReference>
<dbReference type="CDD" id="cd00190">
    <property type="entry name" value="Tryp_SPc"/>
    <property type="match status" value="1"/>
</dbReference>
<dbReference type="InterPro" id="IPR015420">
    <property type="entry name" value="Peptidase_S1A_nudel"/>
</dbReference>
<feature type="domain" description="SRCR" evidence="10">
    <location>
        <begin position="1494"/>
        <end position="1551"/>
    </location>
</feature>
<reference evidence="11 12" key="1">
    <citation type="journal article" date="2021" name="BMC Biol.">
        <title>Horizontally acquired antibacterial genes associated with adaptive radiation of ladybird beetles.</title>
        <authorList>
            <person name="Li H.S."/>
            <person name="Tang X.F."/>
            <person name="Huang Y.H."/>
            <person name="Xu Z.Y."/>
            <person name="Chen M.L."/>
            <person name="Du X.Y."/>
            <person name="Qiu B.Y."/>
            <person name="Chen P.T."/>
            <person name="Zhang W."/>
            <person name="Slipinski A."/>
            <person name="Escalona H.E."/>
            <person name="Waterhouse R.M."/>
            <person name="Zwick A."/>
            <person name="Pang H."/>
        </authorList>
    </citation>
    <scope>NUCLEOTIDE SEQUENCE [LARGE SCALE GENOMIC DNA]</scope>
    <source>
        <strain evidence="11">SYSU2018</strain>
    </source>
</reference>
<dbReference type="InterPro" id="IPR023415">
    <property type="entry name" value="LDLR_class-A_CS"/>
</dbReference>
<dbReference type="PANTHER" id="PTHR24258:SF140">
    <property type="entry name" value="BCDNA.GH08420-RELATED"/>
    <property type="match status" value="1"/>
</dbReference>
<dbReference type="SMART" id="SM00192">
    <property type="entry name" value="LDLa"/>
    <property type="match status" value="9"/>
</dbReference>
<dbReference type="InterPro" id="IPR036055">
    <property type="entry name" value="LDL_receptor-like_sf"/>
</dbReference>
<feature type="disulfide bond" evidence="5">
    <location>
        <begin position="1880"/>
        <end position="1892"/>
    </location>
</feature>
<evidence type="ECO:0008006" key="13">
    <source>
        <dbReference type="Google" id="ProtNLM"/>
    </source>
</evidence>
<dbReference type="InterPro" id="IPR001190">
    <property type="entry name" value="SRCR"/>
</dbReference>
<dbReference type="Pfam" id="PF09342">
    <property type="entry name" value="DUF1986"/>
    <property type="match status" value="1"/>
</dbReference>
<evidence type="ECO:0000259" key="10">
    <source>
        <dbReference type="PROSITE" id="PS50287"/>
    </source>
</evidence>
<feature type="disulfide bond" evidence="5">
    <location>
        <begin position="1440"/>
        <end position="1455"/>
    </location>
</feature>
<dbReference type="InterPro" id="IPR001254">
    <property type="entry name" value="Trypsin_dom"/>
</dbReference>
<dbReference type="PROSITE" id="PS00135">
    <property type="entry name" value="TRYPSIN_SER"/>
    <property type="match status" value="1"/>
</dbReference>
<dbReference type="PROSITE" id="PS50068">
    <property type="entry name" value="LDLRA_2"/>
    <property type="match status" value="8"/>
</dbReference>
<evidence type="ECO:0000256" key="7">
    <source>
        <dbReference type="RuleBase" id="RU363034"/>
    </source>
</evidence>
<dbReference type="CDD" id="cd00112">
    <property type="entry name" value="LDLa"/>
    <property type="match status" value="9"/>
</dbReference>
<organism evidence="11 12">
    <name type="scientific">Cryptolaemus montrouzieri</name>
    <dbReference type="NCBI Taxonomy" id="559131"/>
    <lineage>
        <taxon>Eukaryota</taxon>
        <taxon>Metazoa</taxon>
        <taxon>Ecdysozoa</taxon>
        <taxon>Arthropoda</taxon>
        <taxon>Hexapoda</taxon>
        <taxon>Insecta</taxon>
        <taxon>Pterygota</taxon>
        <taxon>Neoptera</taxon>
        <taxon>Endopterygota</taxon>
        <taxon>Coleoptera</taxon>
        <taxon>Polyphaga</taxon>
        <taxon>Cucujiformia</taxon>
        <taxon>Coccinelloidea</taxon>
        <taxon>Coccinellidae</taxon>
        <taxon>Scymninae</taxon>
        <taxon>Scymnini</taxon>
        <taxon>Cryptolaemus</taxon>
    </lineage>
</organism>
<feature type="disulfide bond" evidence="5">
    <location>
        <begin position="1836"/>
        <end position="1854"/>
    </location>
</feature>